<dbReference type="Pfam" id="PF00419">
    <property type="entry name" value="Fimbrial"/>
    <property type="match status" value="1"/>
</dbReference>
<proteinExistence type="predicted"/>
<evidence type="ECO:0000259" key="2">
    <source>
        <dbReference type="Pfam" id="PF00419"/>
    </source>
</evidence>
<feature type="domain" description="Fimbrial-type adhesion" evidence="2">
    <location>
        <begin position="182"/>
        <end position="312"/>
    </location>
</feature>
<comment type="caution">
    <text evidence="3">The sequence shown here is derived from an EMBL/GenBank/DDBJ whole genome shotgun (WGS) entry which is preliminary data.</text>
</comment>
<dbReference type="AlphaFoldDB" id="A0A5C5PU22"/>
<organism evidence="3 4">
    <name type="scientific">Pseudomonas saxonica</name>
    <dbReference type="NCBI Taxonomy" id="2600598"/>
    <lineage>
        <taxon>Bacteria</taxon>
        <taxon>Pseudomonadati</taxon>
        <taxon>Pseudomonadota</taxon>
        <taxon>Gammaproteobacteria</taxon>
        <taxon>Pseudomonadales</taxon>
        <taxon>Pseudomonadaceae</taxon>
        <taxon>Pseudomonas</taxon>
    </lineage>
</organism>
<dbReference type="RefSeq" id="WP_146426801.1">
    <property type="nucleotide sequence ID" value="NZ_VFIP01000040.1"/>
</dbReference>
<dbReference type="InterPro" id="IPR036937">
    <property type="entry name" value="Adhesion_dom_fimbrial_sf"/>
</dbReference>
<feature type="signal peptide" evidence="1">
    <location>
        <begin position="1"/>
        <end position="18"/>
    </location>
</feature>
<evidence type="ECO:0000256" key="1">
    <source>
        <dbReference type="SAM" id="SignalP"/>
    </source>
</evidence>
<dbReference type="InterPro" id="IPR000259">
    <property type="entry name" value="Adhesion_dom_fimbrial"/>
</dbReference>
<protein>
    <submittedName>
        <fullName evidence="3">Fimbrial protein</fullName>
    </submittedName>
</protein>
<reference evidence="3 4" key="1">
    <citation type="submission" date="2019-06" db="EMBL/GenBank/DDBJ databases">
        <title>Pseudomonas bimorpha sp. nov. isolated from bovine raw milk and skim milk concentrate.</title>
        <authorList>
            <person name="Hofmann K."/>
            <person name="Huptas C."/>
            <person name="Doll E."/>
            <person name="Scherer S."/>
            <person name="Wenning M."/>
        </authorList>
    </citation>
    <scope>NUCLEOTIDE SEQUENCE [LARGE SCALE GENOMIC DNA]</scope>
    <source>
        <strain evidence="3 4">DSM 108990</strain>
    </source>
</reference>
<accession>A0A5C5PU22</accession>
<dbReference type="EMBL" id="VFIP01000040">
    <property type="protein sequence ID" value="TWR86739.1"/>
    <property type="molecule type" value="Genomic_DNA"/>
</dbReference>
<dbReference type="InterPro" id="IPR008966">
    <property type="entry name" value="Adhesion_dom_sf"/>
</dbReference>
<dbReference type="SUPFAM" id="SSF49401">
    <property type="entry name" value="Bacterial adhesins"/>
    <property type="match status" value="1"/>
</dbReference>
<name>A0A5C5PU22_9PSED</name>
<dbReference type="OrthoDB" id="7030744at2"/>
<sequence length="315" mass="34524">MKYLTGIILLLLMHAASASQCNINGGPWQEVTYDSISVNVPIQAHSGSGRIDLDGYIMKCRFTPNGFPIVYSDFWHTWNNALIPGPKFKNYKMGLRIKGVYYPVEVGPRIHLATIKSNNRQGVDMNTYMYILIQGSPGNPIDIRQGDHLGTMVLKQTNNNPNNPVEPIVRAELYADNNFVVEPSTCTINNNQPIDVNFNQVDRTKIGESVNSTTVRKNIRLNYSCPDPGITMPITITFKGMPASFDSGVLNMSNSNLGTGLMRSGAQVRLESSFRTNIYNSSGGDDVIFALTRRPGSVPATGPFTGSATLVMGVP</sequence>
<dbReference type="GO" id="GO:0009289">
    <property type="term" value="C:pilus"/>
    <property type="evidence" value="ECO:0007669"/>
    <property type="project" value="InterPro"/>
</dbReference>
<keyword evidence="1" id="KW-0732">Signal</keyword>
<evidence type="ECO:0000313" key="3">
    <source>
        <dbReference type="EMBL" id="TWR86739.1"/>
    </source>
</evidence>
<dbReference type="Proteomes" id="UP000317901">
    <property type="component" value="Unassembled WGS sequence"/>
</dbReference>
<dbReference type="GO" id="GO:0007155">
    <property type="term" value="P:cell adhesion"/>
    <property type="evidence" value="ECO:0007669"/>
    <property type="project" value="InterPro"/>
</dbReference>
<gene>
    <name evidence="3" type="ORF">FJD37_17900</name>
</gene>
<feature type="chain" id="PRO_5023065388" evidence="1">
    <location>
        <begin position="19"/>
        <end position="315"/>
    </location>
</feature>
<evidence type="ECO:0000313" key="4">
    <source>
        <dbReference type="Proteomes" id="UP000317901"/>
    </source>
</evidence>
<dbReference type="Gene3D" id="2.60.40.1090">
    <property type="entry name" value="Fimbrial-type adhesion domain"/>
    <property type="match status" value="2"/>
</dbReference>